<dbReference type="PANTHER" id="PTHR32089">
    <property type="entry name" value="METHYL-ACCEPTING CHEMOTAXIS PROTEIN MCPB"/>
    <property type="match status" value="1"/>
</dbReference>
<comment type="subcellular location">
    <subcellularLocation>
        <location evidence="1">Cell membrane</location>
    </subcellularLocation>
</comment>
<evidence type="ECO:0000256" key="8">
    <source>
        <dbReference type="ARBA" id="ARBA00023224"/>
    </source>
</evidence>
<dbReference type="CDD" id="cd11386">
    <property type="entry name" value="MCP_signal"/>
    <property type="match status" value="1"/>
</dbReference>
<feature type="transmembrane region" description="Helical" evidence="12">
    <location>
        <begin position="187"/>
        <end position="209"/>
    </location>
</feature>
<sequence>MLQKSLRTQILALLSGSLLAILLIALACFHFLSNGVQSYSQLIAGPLHTSQLIDEANLQFKVQVQEWKNVLLRGKQPADLAKYWSQFEERQRDVQNILGELAGQKGIEANLKSRIERLREEHRQLGAAYQKGRDAYVTAGGDPSAGDAAVKGVDRATSEQMSALVAELREQGTAQSALISASAERTVWLGLLVMLASGLLIGLLSLWLVSRNLIEPIRNLIDYVTRLSRGQLAERVVSERRDELGNLAAAANTLRDFLADTFTRLQRSAGDLDSASGELNAIATTMAGGTSEQFNRTDQVATAMNEMSATAQEVARHAADAARAADDADQSAQQGEKVMQTTIHSITQMRGEIANTATVIRRLETDSGRIGKVLEVIRGIAEQTNLLALNAAIEAARAGEAGRGFAVVADEVRNLAQRTAESIIEINQIIQNVQTGAVDAAQAIESGQARSDESVEQVTQAGAMLERITLAVEAIRDMNRQIATAAEEQTSVAEDISRNLTEITAIASTNLDNVQRTESASQNLHGLSGQLNEVTARLSA</sequence>
<gene>
    <name evidence="15" type="ORF">KVG85_00670</name>
</gene>
<dbReference type="SMART" id="SM00283">
    <property type="entry name" value="MA"/>
    <property type="match status" value="1"/>
</dbReference>
<name>A0ABS6REJ8_9PSED</name>
<evidence type="ECO:0000313" key="16">
    <source>
        <dbReference type="Proteomes" id="UP001048763"/>
    </source>
</evidence>
<evidence type="ECO:0000259" key="14">
    <source>
        <dbReference type="PROSITE" id="PS50885"/>
    </source>
</evidence>
<keyword evidence="8 10" id="KW-0807">Transducer</keyword>
<evidence type="ECO:0000256" key="6">
    <source>
        <dbReference type="ARBA" id="ARBA00022989"/>
    </source>
</evidence>
<keyword evidence="2" id="KW-1003">Cell membrane</keyword>
<dbReference type="RefSeq" id="WP_217862727.1">
    <property type="nucleotide sequence ID" value="NZ_JAHSTX010000001.1"/>
</dbReference>
<feature type="coiled-coil region" evidence="11">
    <location>
        <begin position="101"/>
        <end position="128"/>
    </location>
</feature>
<keyword evidence="3" id="KW-0488">Methylation</keyword>
<feature type="domain" description="HAMP" evidence="14">
    <location>
        <begin position="211"/>
        <end position="263"/>
    </location>
</feature>
<evidence type="ECO:0000256" key="5">
    <source>
        <dbReference type="ARBA" id="ARBA00022692"/>
    </source>
</evidence>
<accession>A0ABS6REJ8</accession>
<evidence type="ECO:0000256" key="4">
    <source>
        <dbReference type="ARBA" id="ARBA00022500"/>
    </source>
</evidence>
<dbReference type="PROSITE" id="PS51257">
    <property type="entry name" value="PROKAR_LIPOPROTEIN"/>
    <property type="match status" value="1"/>
</dbReference>
<protein>
    <submittedName>
        <fullName evidence="15">Methyl-accepting chemotaxis protein</fullName>
    </submittedName>
</protein>
<dbReference type="EMBL" id="JAHSTX010000001">
    <property type="protein sequence ID" value="MBV4544617.1"/>
    <property type="molecule type" value="Genomic_DNA"/>
</dbReference>
<evidence type="ECO:0000256" key="7">
    <source>
        <dbReference type="ARBA" id="ARBA00023136"/>
    </source>
</evidence>
<keyword evidence="6 12" id="KW-1133">Transmembrane helix</keyword>
<keyword evidence="11" id="KW-0175">Coiled coil</keyword>
<evidence type="ECO:0000256" key="1">
    <source>
        <dbReference type="ARBA" id="ARBA00004236"/>
    </source>
</evidence>
<dbReference type="InterPro" id="IPR003660">
    <property type="entry name" value="HAMP_dom"/>
</dbReference>
<dbReference type="Proteomes" id="UP001048763">
    <property type="component" value="Unassembled WGS sequence"/>
</dbReference>
<keyword evidence="16" id="KW-1185">Reference proteome</keyword>
<dbReference type="SMART" id="SM00304">
    <property type="entry name" value="HAMP"/>
    <property type="match status" value="1"/>
</dbReference>
<evidence type="ECO:0000256" key="2">
    <source>
        <dbReference type="ARBA" id="ARBA00022475"/>
    </source>
</evidence>
<organism evidence="15 16">
    <name type="scientific">Pseudomonas triticicola</name>
    <dbReference type="NCBI Taxonomy" id="2842345"/>
    <lineage>
        <taxon>Bacteria</taxon>
        <taxon>Pseudomonadati</taxon>
        <taxon>Pseudomonadota</taxon>
        <taxon>Gammaproteobacteria</taxon>
        <taxon>Pseudomonadales</taxon>
        <taxon>Pseudomonadaceae</taxon>
        <taxon>Pseudomonas</taxon>
    </lineage>
</organism>
<comment type="caution">
    <text evidence="15">The sequence shown here is derived from an EMBL/GenBank/DDBJ whole genome shotgun (WGS) entry which is preliminary data.</text>
</comment>
<evidence type="ECO:0000256" key="12">
    <source>
        <dbReference type="SAM" id="Phobius"/>
    </source>
</evidence>
<evidence type="ECO:0000256" key="9">
    <source>
        <dbReference type="ARBA" id="ARBA00029447"/>
    </source>
</evidence>
<comment type="similarity">
    <text evidence="9">Belongs to the methyl-accepting chemotaxis (MCP) protein family.</text>
</comment>
<dbReference type="InterPro" id="IPR004089">
    <property type="entry name" value="MCPsignal_dom"/>
</dbReference>
<evidence type="ECO:0000256" key="3">
    <source>
        <dbReference type="ARBA" id="ARBA00022481"/>
    </source>
</evidence>
<dbReference type="PROSITE" id="PS50885">
    <property type="entry name" value="HAMP"/>
    <property type="match status" value="1"/>
</dbReference>
<keyword evidence="7 12" id="KW-0472">Membrane</keyword>
<dbReference type="Pfam" id="PF00015">
    <property type="entry name" value="MCPsignal"/>
    <property type="match status" value="1"/>
</dbReference>
<evidence type="ECO:0000313" key="15">
    <source>
        <dbReference type="EMBL" id="MBV4544617.1"/>
    </source>
</evidence>
<evidence type="ECO:0000259" key="13">
    <source>
        <dbReference type="PROSITE" id="PS50111"/>
    </source>
</evidence>
<dbReference type="PROSITE" id="PS50111">
    <property type="entry name" value="CHEMOTAXIS_TRANSDUC_2"/>
    <property type="match status" value="1"/>
</dbReference>
<evidence type="ECO:0000256" key="10">
    <source>
        <dbReference type="PROSITE-ProRule" id="PRU00284"/>
    </source>
</evidence>
<proteinExistence type="inferred from homology"/>
<feature type="domain" description="Methyl-accepting transducer" evidence="13">
    <location>
        <begin position="268"/>
        <end position="504"/>
    </location>
</feature>
<dbReference type="Pfam" id="PF00672">
    <property type="entry name" value="HAMP"/>
    <property type="match status" value="1"/>
</dbReference>
<keyword evidence="4" id="KW-0145">Chemotaxis</keyword>
<dbReference type="PANTHER" id="PTHR32089:SF120">
    <property type="entry name" value="METHYL-ACCEPTING CHEMOTAXIS PROTEIN TLPQ"/>
    <property type="match status" value="1"/>
</dbReference>
<evidence type="ECO:0000256" key="11">
    <source>
        <dbReference type="SAM" id="Coils"/>
    </source>
</evidence>
<reference evidence="15" key="1">
    <citation type="submission" date="2021-06" db="EMBL/GenBank/DDBJ databases">
        <title>Updating the genus Pseudomonas: Description of 43 new species and partition of the Pseudomonas putida group.</title>
        <authorList>
            <person name="Girard L."/>
            <person name="Lood C."/>
            <person name="Vandamme P."/>
            <person name="Rokni-Zadeh H."/>
            <person name="Van Noort V."/>
            <person name="Hofte M."/>
            <person name="Lavigne R."/>
            <person name="De Mot R."/>
        </authorList>
    </citation>
    <scope>NUCLEOTIDE SEQUENCE</scope>
    <source>
        <strain evidence="15">SWRI88</strain>
    </source>
</reference>
<dbReference type="CDD" id="cd06225">
    <property type="entry name" value="HAMP"/>
    <property type="match status" value="1"/>
</dbReference>
<keyword evidence="5 12" id="KW-0812">Transmembrane</keyword>